<dbReference type="Pfam" id="PF01610">
    <property type="entry name" value="DDE_Tnp_ISL3"/>
    <property type="match status" value="1"/>
</dbReference>
<dbReference type="AlphaFoldDB" id="A0A935Q230"/>
<gene>
    <name evidence="3" type="ORF">IPJ27_23865</name>
</gene>
<feature type="domain" description="Transposase IS204/IS1001/IS1096/IS1165 DDE" evidence="2">
    <location>
        <begin position="11"/>
        <end position="53"/>
    </location>
</feature>
<name>A0A935Q230_9PROT</name>
<accession>A0A935Q230</accession>
<comment type="caution">
    <text evidence="3">The sequence shown here is derived from an EMBL/GenBank/DDBJ whole genome shotgun (WGS) entry which is preliminary data.</text>
</comment>
<feature type="compositionally biased region" description="Polar residues" evidence="1">
    <location>
        <begin position="73"/>
        <end position="85"/>
    </location>
</feature>
<reference evidence="3 4" key="1">
    <citation type="submission" date="2020-10" db="EMBL/GenBank/DDBJ databases">
        <title>Connecting structure to function with the recovery of over 1000 high-quality activated sludge metagenome-assembled genomes encoding full-length rRNA genes using long-read sequencing.</title>
        <authorList>
            <person name="Singleton C.M."/>
            <person name="Petriglieri F."/>
            <person name="Kristensen J.M."/>
            <person name="Kirkegaard R.H."/>
            <person name="Michaelsen T.Y."/>
            <person name="Andersen M.H."/>
            <person name="Karst S.M."/>
            <person name="Dueholm M.S."/>
            <person name="Nielsen P.H."/>
            <person name="Albertsen M."/>
        </authorList>
    </citation>
    <scope>NUCLEOTIDE SEQUENCE [LARGE SCALE GENOMIC DNA]</scope>
    <source>
        <strain evidence="3">EsbW_18-Q3-R4-48_BATAC.285</strain>
    </source>
</reference>
<evidence type="ECO:0000259" key="2">
    <source>
        <dbReference type="Pfam" id="PF01610"/>
    </source>
</evidence>
<dbReference type="EMBL" id="JADJMH010000037">
    <property type="protein sequence ID" value="MBK7677534.1"/>
    <property type="molecule type" value="Genomic_DNA"/>
</dbReference>
<evidence type="ECO:0000313" key="4">
    <source>
        <dbReference type="Proteomes" id="UP000697998"/>
    </source>
</evidence>
<dbReference type="InterPro" id="IPR002560">
    <property type="entry name" value="Transposase_DDE"/>
</dbReference>
<evidence type="ECO:0000256" key="1">
    <source>
        <dbReference type="SAM" id="MobiDB-lite"/>
    </source>
</evidence>
<evidence type="ECO:0000313" key="3">
    <source>
        <dbReference type="EMBL" id="MBK7677534.1"/>
    </source>
</evidence>
<dbReference type="Proteomes" id="UP000697998">
    <property type="component" value="Unassembled WGS sequence"/>
</dbReference>
<feature type="region of interest" description="Disordered" evidence="1">
    <location>
        <begin position="45"/>
        <end position="87"/>
    </location>
</feature>
<sequence length="174" mass="18694">MPATTPDEAPLFKRWLSWASRCRLEPFKRLGRTITKHLPGVLNGFQAGKHNAPSGHESGASGGETAPAAIAASKTSSPWPTSSLENLPICPPLPSPVSSPFHTERTKPLLSRGLAIDRQSRPDPQSSLCTAIGRLDTLRRQGVQGHTADQLFRATSTSSSIFFASPNSMRLLSL</sequence>
<proteinExistence type="predicted"/>
<protein>
    <submittedName>
        <fullName evidence="3">Transposase</fullName>
    </submittedName>
</protein>
<organism evidence="3 4">
    <name type="scientific">Candidatus Accumulibacter proximus</name>
    <dbReference type="NCBI Taxonomy" id="2954385"/>
    <lineage>
        <taxon>Bacteria</taxon>
        <taxon>Pseudomonadati</taxon>
        <taxon>Pseudomonadota</taxon>
        <taxon>Betaproteobacteria</taxon>
        <taxon>Candidatus Accumulibacter</taxon>
    </lineage>
</organism>